<reference evidence="3" key="2">
    <citation type="submission" date="2013-04" db="UniProtKB">
        <authorList>
            <consortium name="EnsemblPlants"/>
        </authorList>
    </citation>
    <scope>IDENTIFICATION</scope>
</reference>
<dbReference type="AlphaFoldDB" id="J3M469"/>
<dbReference type="PANTHER" id="PTHR21262:SF12">
    <property type="entry name" value="GTP DIPHOSPHOKINASE CRSH, CHLOROPLASTIC-RELATED"/>
    <property type="match status" value="1"/>
</dbReference>
<dbReference type="PANTHER" id="PTHR21262">
    <property type="entry name" value="GUANOSINE-3',5'-BIS DIPHOSPHATE 3'-PYROPHOSPHOHYDROLASE"/>
    <property type="match status" value="1"/>
</dbReference>
<reference evidence="3" key="1">
    <citation type="journal article" date="2013" name="Nat. Commun.">
        <title>Whole-genome sequencing of Oryza brachyantha reveals mechanisms underlying Oryza genome evolution.</title>
        <authorList>
            <person name="Chen J."/>
            <person name="Huang Q."/>
            <person name="Gao D."/>
            <person name="Wang J."/>
            <person name="Lang Y."/>
            <person name="Liu T."/>
            <person name="Li B."/>
            <person name="Bai Z."/>
            <person name="Luis Goicoechea J."/>
            <person name="Liang C."/>
            <person name="Chen C."/>
            <person name="Zhang W."/>
            <person name="Sun S."/>
            <person name="Liao Y."/>
            <person name="Zhang X."/>
            <person name="Yang L."/>
            <person name="Song C."/>
            <person name="Wang M."/>
            <person name="Shi J."/>
            <person name="Liu G."/>
            <person name="Liu J."/>
            <person name="Zhou H."/>
            <person name="Zhou W."/>
            <person name="Yu Q."/>
            <person name="An N."/>
            <person name="Chen Y."/>
            <person name="Cai Q."/>
            <person name="Wang B."/>
            <person name="Liu B."/>
            <person name="Min J."/>
            <person name="Huang Y."/>
            <person name="Wu H."/>
            <person name="Li Z."/>
            <person name="Zhang Y."/>
            <person name="Yin Y."/>
            <person name="Song W."/>
            <person name="Jiang J."/>
            <person name="Jackson S.A."/>
            <person name="Wing R.A."/>
            <person name="Wang J."/>
            <person name="Chen M."/>
        </authorList>
    </citation>
    <scope>NUCLEOTIDE SEQUENCE [LARGE SCALE GENOMIC DNA]</scope>
    <source>
        <strain evidence="3">cv. IRGC 101232</strain>
    </source>
</reference>
<dbReference type="STRING" id="4533.J3M469"/>
<dbReference type="PROSITE" id="PS51831">
    <property type="entry name" value="HD"/>
    <property type="match status" value="1"/>
</dbReference>
<dbReference type="Proteomes" id="UP000006038">
    <property type="component" value="Chromosome 5"/>
</dbReference>
<dbReference type="Pfam" id="PF13328">
    <property type="entry name" value="HD_4"/>
    <property type="match status" value="1"/>
</dbReference>
<sequence>MDAEVISAGILREALDAGAISMRDVKSQIGISTAHLLHESLRLKHAPSKLDVLDDESASALRKFCLSYYDIRAVILELALAGLLLYLLSKGISKGMYNACLFVATKEEKQAARDLLKAVAAREQKVAVAQARKGSAAPMQKSAGPGAAAFLTDGSWFFHGARHSPMSLPWA</sequence>
<dbReference type="Gramene" id="OB05G13930.1">
    <property type="protein sequence ID" value="OB05G13930.1"/>
    <property type="gene ID" value="OB05G13930"/>
</dbReference>
<dbReference type="InterPro" id="IPR006674">
    <property type="entry name" value="HD_domain"/>
</dbReference>
<evidence type="ECO:0000259" key="2">
    <source>
        <dbReference type="PROSITE" id="PS51831"/>
    </source>
</evidence>
<keyword evidence="1" id="KW-0418">Kinase</keyword>
<dbReference type="HOGENOM" id="CLU_1565277_0_0_1"/>
<dbReference type="EnsemblPlants" id="OB05G13930.1">
    <property type="protein sequence ID" value="OB05G13930.1"/>
    <property type="gene ID" value="OB05G13930"/>
</dbReference>
<dbReference type="eggNOG" id="KOG1157">
    <property type="taxonomic scope" value="Eukaryota"/>
</dbReference>
<accession>J3M469</accession>
<keyword evidence="1" id="KW-0808">Transferase</keyword>
<proteinExistence type="predicted"/>
<keyword evidence="4" id="KW-1185">Reference proteome</keyword>
<evidence type="ECO:0000313" key="3">
    <source>
        <dbReference type="EnsemblPlants" id="OB05G13930.1"/>
    </source>
</evidence>
<organism evidence="3">
    <name type="scientific">Oryza brachyantha</name>
    <name type="common">malo sina</name>
    <dbReference type="NCBI Taxonomy" id="4533"/>
    <lineage>
        <taxon>Eukaryota</taxon>
        <taxon>Viridiplantae</taxon>
        <taxon>Streptophyta</taxon>
        <taxon>Embryophyta</taxon>
        <taxon>Tracheophyta</taxon>
        <taxon>Spermatophyta</taxon>
        <taxon>Magnoliopsida</taxon>
        <taxon>Liliopsida</taxon>
        <taxon>Poales</taxon>
        <taxon>Poaceae</taxon>
        <taxon>BOP clade</taxon>
        <taxon>Oryzoideae</taxon>
        <taxon>Oryzeae</taxon>
        <taxon>Oryzinae</taxon>
        <taxon>Oryza</taxon>
    </lineage>
</organism>
<protein>
    <recommendedName>
        <fullName evidence="2">HD domain-containing protein</fullName>
    </recommendedName>
</protein>
<name>J3M469_ORYBR</name>
<dbReference type="GO" id="GO:0016301">
    <property type="term" value="F:kinase activity"/>
    <property type="evidence" value="ECO:0007669"/>
    <property type="project" value="UniProtKB-KW"/>
</dbReference>
<feature type="domain" description="HD" evidence="2">
    <location>
        <begin position="1"/>
        <end position="85"/>
    </location>
</feature>
<evidence type="ECO:0000256" key="1">
    <source>
        <dbReference type="ARBA" id="ARBA00022777"/>
    </source>
</evidence>
<evidence type="ECO:0000313" key="4">
    <source>
        <dbReference type="Proteomes" id="UP000006038"/>
    </source>
</evidence>
<dbReference type="SUPFAM" id="SSF109604">
    <property type="entry name" value="HD-domain/PDEase-like"/>
    <property type="match status" value="1"/>
</dbReference>